<keyword evidence="9 14" id="KW-0808">Transferase</keyword>
<dbReference type="CDD" id="cd00544">
    <property type="entry name" value="CobU"/>
    <property type="match status" value="1"/>
</dbReference>
<evidence type="ECO:0000313" key="16">
    <source>
        <dbReference type="Proteomes" id="UP000063429"/>
    </source>
</evidence>
<evidence type="ECO:0000256" key="3">
    <source>
        <dbReference type="ARBA" id="ARBA00001522"/>
    </source>
</evidence>
<comment type="pathway">
    <text evidence="5 14">Cofactor biosynthesis; adenosylcobalamin biosynthesis; adenosylcobalamin from cob(II)yrinate a,c-diamide: step 6/7.</text>
</comment>
<keyword evidence="13 14" id="KW-0342">GTP-binding</keyword>
<dbReference type="PIRSF" id="PIRSF006135">
    <property type="entry name" value="CobU"/>
    <property type="match status" value="1"/>
</dbReference>
<proteinExistence type="inferred from homology"/>
<evidence type="ECO:0000256" key="11">
    <source>
        <dbReference type="ARBA" id="ARBA00022777"/>
    </source>
</evidence>
<evidence type="ECO:0000256" key="14">
    <source>
        <dbReference type="PIRNR" id="PIRNR006135"/>
    </source>
</evidence>
<evidence type="ECO:0000256" key="7">
    <source>
        <dbReference type="ARBA" id="ARBA00007490"/>
    </source>
</evidence>
<dbReference type="GO" id="GO:0016301">
    <property type="term" value="F:kinase activity"/>
    <property type="evidence" value="ECO:0007669"/>
    <property type="project" value="UniProtKB-KW"/>
</dbReference>
<comment type="catalytic activity">
    <reaction evidence="2 14">
        <text>adenosylcob(III)inamide phosphate + GTP + H(+) = adenosylcob(III)inamide-GDP + diphosphate</text>
        <dbReference type="Rhea" id="RHEA:22712"/>
        <dbReference type="ChEBI" id="CHEBI:15378"/>
        <dbReference type="ChEBI" id="CHEBI:33019"/>
        <dbReference type="ChEBI" id="CHEBI:37565"/>
        <dbReference type="ChEBI" id="CHEBI:58502"/>
        <dbReference type="ChEBI" id="CHEBI:60487"/>
        <dbReference type="EC" id="2.7.7.62"/>
    </reaction>
</comment>
<evidence type="ECO:0000256" key="10">
    <source>
        <dbReference type="ARBA" id="ARBA00022741"/>
    </source>
</evidence>
<comment type="pathway">
    <text evidence="6 14">Cofactor biosynthesis; adenosylcobalamin biosynthesis; adenosylcobalamin from cob(II)yrinate a,c-diamide: step 5/7.</text>
</comment>
<dbReference type="SUPFAM" id="SSF52540">
    <property type="entry name" value="P-loop containing nucleoside triphosphate hydrolases"/>
    <property type="match status" value="1"/>
</dbReference>
<keyword evidence="8 14" id="KW-0169">Cobalamin biosynthesis</keyword>
<dbReference type="EC" id="2.7.1.156" evidence="14"/>
<dbReference type="Gene3D" id="3.40.50.300">
    <property type="entry name" value="P-loop containing nucleotide triphosphate hydrolases"/>
    <property type="match status" value="1"/>
</dbReference>
<evidence type="ECO:0000256" key="1">
    <source>
        <dbReference type="ARBA" id="ARBA00000312"/>
    </source>
</evidence>
<protein>
    <recommendedName>
        <fullName evidence="14">Bifunctional adenosylcobalamin biosynthesis protein</fullName>
        <ecNumber evidence="14">2.7.1.156</ecNumber>
        <ecNumber evidence="14">2.7.7.62</ecNumber>
    </recommendedName>
</protein>
<evidence type="ECO:0000256" key="5">
    <source>
        <dbReference type="ARBA" id="ARBA00004692"/>
    </source>
</evidence>
<sequence>MNQRTTRTLVFGGARSGKSAQAERLAAADGKPVIYIATAAVGDDEMAARIALHRQQRSAQYAHWETVEEQLALGDAVARASRPGNVVLVDCLTVWLSNLLFSEQREYPDVGRIEAPARFAAERERFLQALSQAPGDVVLVSNEVGMGIVPQGAISRWFVDEAGRLNQAVAAICERVQFVAAGLPLELKGCAC</sequence>
<keyword evidence="16" id="KW-1185">Reference proteome</keyword>
<keyword evidence="11 14" id="KW-0418">Kinase</keyword>
<name>A0ABM5V2H7_9BURK</name>
<evidence type="ECO:0000256" key="8">
    <source>
        <dbReference type="ARBA" id="ARBA00022573"/>
    </source>
</evidence>
<dbReference type="RefSeq" id="WP_053198300.1">
    <property type="nucleotide sequence ID" value="NZ_CP011409.1"/>
</dbReference>
<evidence type="ECO:0000256" key="4">
    <source>
        <dbReference type="ARBA" id="ARBA00003889"/>
    </source>
</evidence>
<keyword evidence="12 14" id="KW-0067">ATP-binding</keyword>
<dbReference type="InterPro" id="IPR003203">
    <property type="entry name" value="CobU/CobP"/>
</dbReference>
<dbReference type="Pfam" id="PF02283">
    <property type="entry name" value="CobU"/>
    <property type="match status" value="1"/>
</dbReference>
<organism evidence="15 16">
    <name type="scientific">Herbaspirillum hiltneri N3</name>
    <dbReference type="NCBI Taxonomy" id="1262470"/>
    <lineage>
        <taxon>Bacteria</taxon>
        <taxon>Pseudomonadati</taxon>
        <taxon>Pseudomonadota</taxon>
        <taxon>Betaproteobacteria</taxon>
        <taxon>Burkholderiales</taxon>
        <taxon>Oxalobacteraceae</taxon>
        <taxon>Herbaspirillum</taxon>
    </lineage>
</organism>
<evidence type="ECO:0000256" key="12">
    <source>
        <dbReference type="ARBA" id="ARBA00022840"/>
    </source>
</evidence>
<dbReference type="PANTHER" id="PTHR34848">
    <property type="match status" value="1"/>
</dbReference>
<comment type="catalytic activity">
    <reaction evidence="1 14">
        <text>adenosylcob(III)inamide + ATP = adenosylcob(III)inamide phosphate + ADP + H(+)</text>
        <dbReference type="Rhea" id="RHEA:15769"/>
        <dbReference type="ChEBI" id="CHEBI:2480"/>
        <dbReference type="ChEBI" id="CHEBI:15378"/>
        <dbReference type="ChEBI" id="CHEBI:30616"/>
        <dbReference type="ChEBI" id="CHEBI:58502"/>
        <dbReference type="ChEBI" id="CHEBI:456216"/>
        <dbReference type="EC" id="2.7.1.156"/>
    </reaction>
</comment>
<dbReference type="EMBL" id="CP011409">
    <property type="protein sequence ID" value="AKZ63591.1"/>
    <property type="molecule type" value="Genomic_DNA"/>
</dbReference>
<gene>
    <name evidence="15" type="ORF">F506_13780</name>
</gene>
<accession>A0ABM5V2H7</accession>
<dbReference type="EC" id="2.7.7.62" evidence="14"/>
<dbReference type="Proteomes" id="UP000063429">
    <property type="component" value="Chromosome"/>
</dbReference>
<evidence type="ECO:0000256" key="13">
    <source>
        <dbReference type="ARBA" id="ARBA00023134"/>
    </source>
</evidence>
<comment type="catalytic activity">
    <reaction evidence="3">
        <text>adenosylcob(III)inamide + GTP = adenosylcob(III)inamide phosphate + GDP + H(+)</text>
        <dbReference type="Rhea" id="RHEA:15765"/>
        <dbReference type="ChEBI" id="CHEBI:2480"/>
        <dbReference type="ChEBI" id="CHEBI:15378"/>
        <dbReference type="ChEBI" id="CHEBI:37565"/>
        <dbReference type="ChEBI" id="CHEBI:58189"/>
        <dbReference type="ChEBI" id="CHEBI:58502"/>
        <dbReference type="EC" id="2.7.1.156"/>
    </reaction>
</comment>
<dbReference type="NCBIfam" id="NF004469">
    <property type="entry name" value="PRK05800.1"/>
    <property type="match status" value="1"/>
</dbReference>
<keyword evidence="10 14" id="KW-0547">Nucleotide-binding</keyword>
<dbReference type="InterPro" id="IPR027417">
    <property type="entry name" value="P-loop_NTPase"/>
</dbReference>
<dbReference type="PANTHER" id="PTHR34848:SF1">
    <property type="entry name" value="BIFUNCTIONAL ADENOSYLCOBALAMIN BIOSYNTHESIS PROTEIN COBU"/>
    <property type="match status" value="1"/>
</dbReference>
<evidence type="ECO:0000256" key="2">
    <source>
        <dbReference type="ARBA" id="ARBA00000711"/>
    </source>
</evidence>
<comment type="function">
    <text evidence="4 14">Catalyzes ATP-dependent phosphorylation of adenosylcobinamide and addition of GMP to adenosylcobinamide phosphate.</text>
</comment>
<reference evidence="16" key="1">
    <citation type="journal article" date="2015" name="Genome Announc.">
        <title>Complete Genome Sequence of Herbaspirillum hiltneri N3 (DSM 17495), Isolated from Surface-Sterilized Wheat Roots.</title>
        <authorList>
            <person name="Guizelini D."/>
            <person name="Saizaki P.M."/>
            <person name="Coimbra N.A."/>
            <person name="Weiss V.A."/>
            <person name="Faoro H."/>
            <person name="Sfeir M.Z."/>
            <person name="Baura V.A."/>
            <person name="Monteiro R.A."/>
            <person name="Chubatsu L.S."/>
            <person name="Souza E.M."/>
            <person name="Cruz L.M."/>
            <person name="Pedrosa F.O."/>
            <person name="Raittz R.T."/>
            <person name="Marchaukoski J.N."/>
            <person name="Steffens M.B."/>
        </authorList>
    </citation>
    <scope>NUCLEOTIDE SEQUENCE [LARGE SCALE GENOMIC DNA]</scope>
    <source>
        <strain evidence="16">N3</strain>
    </source>
</reference>
<comment type="similarity">
    <text evidence="7 14">Belongs to the CobU/CobP family.</text>
</comment>
<evidence type="ECO:0000256" key="6">
    <source>
        <dbReference type="ARBA" id="ARBA00005159"/>
    </source>
</evidence>
<evidence type="ECO:0000313" key="15">
    <source>
        <dbReference type="EMBL" id="AKZ63591.1"/>
    </source>
</evidence>
<evidence type="ECO:0000256" key="9">
    <source>
        <dbReference type="ARBA" id="ARBA00022679"/>
    </source>
</evidence>